<keyword evidence="1" id="KW-0472">Membrane</keyword>
<keyword evidence="1" id="KW-0812">Transmembrane</keyword>
<evidence type="ECO:0008006" key="5">
    <source>
        <dbReference type="Google" id="ProtNLM"/>
    </source>
</evidence>
<keyword evidence="1" id="KW-1133">Transmembrane helix</keyword>
<evidence type="ECO:0000313" key="3">
    <source>
        <dbReference type="EMBL" id="MFC0349914.1"/>
    </source>
</evidence>
<feature type="chain" id="PRO_5045887453" description="DUF3887 domain-containing protein" evidence="2">
    <location>
        <begin position="19"/>
        <end position="266"/>
    </location>
</feature>
<evidence type="ECO:0000256" key="2">
    <source>
        <dbReference type="SAM" id="SignalP"/>
    </source>
</evidence>
<name>A0ABV6IDL1_9BURK</name>
<evidence type="ECO:0000313" key="4">
    <source>
        <dbReference type="Proteomes" id="UP001589844"/>
    </source>
</evidence>
<sequence>MKKFLQCFFLLLYIITLAGCSKDDLMQRFAPAEDQAFAKRTLVLLKQKKFEDIEKMIDPSIKEANLRNSLIEMSALLPIEEPTKIKLIGAQQHFSNNQSSTNLTYEFTYPGKWIIVNVALKKSADVISIIGFHVNPQSTSIEEQAKFSFTGKSAIQYLIFVLAIIFPIVTIVALIICIRMKLKGRKWPWVIFILIGLCNLSMNWTTGEISFATFALQMFSASAKAAFYGPWNISISLPLGAVCFLIFRKNHAAEAIEPQAMVHESN</sequence>
<feature type="transmembrane region" description="Helical" evidence="1">
    <location>
        <begin position="225"/>
        <end position="247"/>
    </location>
</feature>
<dbReference type="RefSeq" id="WP_390211757.1">
    <property type="nucleotide sequence ID" value="NZ_JBHLXJ010000009.1"/>
</dbReference>
<feature type="transmembrane region" description="Helical" evidence="1">
    <location>
        <begin position="154"/>
        <end position="175"/>
    </location>
</feature>
<keyword evidence="2" id="KW-0732">Signal</keyword>
<gene>
    <name evidence="3" type="ORF">ACFFJH_08850</name>
</gene>
<dbReference type="EMBL" id="JBHLXJ010000009">
    <property type="protein sequence ID" value="MFC0349914.1"/>
    <property type="molecule type" value="Genomic_DNA"/>
</dbReference>
<organism evidence="3 4">
    <name type="scientific">Undibacterium danionis</name>
    <dbReference type="NCBI Taxonomy" id="1812100"/>
    <lineage>
        <taxon>Bacteria</taxon>
        <taxon>Pseudomonadati</taxon>
        <taxon>Pseudomonadota</taxon>
        <taxon>Betaproteobacteria</taxon>
        <taxon>Burkholderiales</taxon>
        <taxon>Oxalobacteraceae</taxon>
        <taxon>Undibacterium</taxon>
    </lineage>
</organism>
<accession>A0ABV6IDL1</accession>
<reference evidence="3 4" key="1">
    <citation type="submission" date="2024-09" db="EMBL/GenBank/DDBJ databases">
        <authorList>
            <person name="Sun Q."/>
            <person name="Mori K."/>
        </authorList>
    </citation>
    <scope>NUCLEOTIDE SEQUENCE [LARGE SCALE GENOMIC DNA]</scope>
    <source>
        <strain evidence="3 4">CCM 8677</strain>
    </source>
</reference>
<dbReference type="Proteomes" id="UP001589844">
    <property type="component" value="Unassembled WGS sequence"/>
</dbReference>
<keyword evidence="4" id="KW-1185">Reference proteome</keyword>
<comment type="caution">
    <text evidence="3">The sequence shown here is derived from an EMBL/GenBank/DDBJ whole genome shotgun (WGS) entry which is preliminary data.</text>
</comment>
<feature type="transmembrane region" description="Helical" evidence="1">
    <location>
        <begin position="187"/>
        <end position="205"/>
    </location>
</feature>
<protein>
    <recommendedName>
        <fullName evidence="5">DUF3887 domain-containing protein</fullName>
    </recommendedName>
</protein>
<evidence type="ECO:0000256" key="1">
    <source>
        <dbReference type="SAM" id="Phobius"/>
    </source>
</evidence>
<feature type="signal peptide" evidence="2">
    <location>
        <begin position="1"/>
        <end position="18"/>
    </location>
</feature>
<dbReference type="PROSITE" id="PS51257">
    <property type="entry name" value="PROKAR_LIPOPROTEIN"/>
    <property type="match status" value="1"/>
</dbReference>
<proteinExistence type="predicted"/>